<dbReference type="InterPro" id="IPR008278">
    <property type="entry name" value="4-PPantetheinyl_Trfase_dom"/>
</dbReference>
<comment type="caution">
    <text evidence="3">The sequence shown here is derived from an EMBL/GenBank/DDBJ whole genome shotgun (WGS) entry which is preliminary data.</text>
</comment>
<evidence type="ECO:0000256" key="1">
    <source>
        <dbReference type="ARBA" id="ARBA00022679"/>
    </source>
</evidence>
<protein>
    <recommendedName>
        <fullName evidence="2">4'-phosphopantetheinyl transferase domain-containing protein</fullName>
    </recommendedName>
</protein>
<evidence type="ECO:0000313" key="4">
    <source>
        <dbReference type="Proteomes" id="UP000321155"/>
    </source>
</evidence>
<evidence type="ECO:0000313" key="3">
    <source>
        <dbReference type="EMBL" id="GEO91705.1"/>
    </source>
</evidence>
<reference evidence="3 4" key="1">
    <citation type="submission" date="2019-07" db="EMBL/GenBank/DDBJ databases">
        <title>Whole genome shotgun sequence of Kocuria flava NBRC 107626.</title>
        <authorList>
            <person name="Hosoyama A."/>
            <person name="Uohara A."/>
            <person name="Ohji S."/>
            <person name="Ichikawa N."/>
        </authorList>
    </citation>
    <scope>NUCLEOTIDE SEQUENCE [LARGE SCALE GENOMIC DNA]</scope>
    <source>
        <strain evidence="3 4">NBRC 107626</strain>
    </source>
</reference>
<name>A0ABQ0XAB8_9MICC</name>
<proteinExistence type="predicted"/>
<dbReference type="Gene3D" id="3.90.470.20">
    <property type="entry name" value="4'-phosphopantetheinyl transferase domain"/>
    <property type="match status" value="1"/>
</dbReference>
<dbReference type="EMBL" id="BJZR01000018">
    <property type="protein sequence ID" value="GEO91705.1"/>
    <property type="molecule type" value="Genomic_DNA"/>
</dbReference>
<keyword evidence="1" id="KW-0808">Transferase</keyword>
<dbReference type="InterPro" id="IPR037143">
    <property type="entry name" value="4-PPantetheinyl_Trfase_dom_sf"/>
</dbReference>
<evidence type="ECO:0000259" key="2">
    <source>
        <dbReference type="Pfam" id="PF01648"/>
    </source>
</evidence>
<gene>
    <name evidence="3" type="ORF">KFL01_10110</name>
</gene>
<keyword evidence="4" id="KW-1185">Reference proteome</keyword>
<dbReference type="SUPFAM" id="SSF56214">
    <property type="entry name" value="4'-phosphopantetheinyl transferase"/>
    <property type="match status" value="2"/>
</dbReference>
<dbReference type="RefSeq" id="WP_169797992.1">
    <property type="nucleotide sequence ID" value="NZ_BJZR01000018.1"/>
</dbReference>
<dbReference type="Pfam" id="PF01648">
    <property type="entry name" value="ACPS"/>
    <property type="match status" value="1"/>
</dbReference>
<accession>A0ABQ0XAB8</accession>
<feature type="domain" description="4'-phosphopantetheinyl transferase" evidence="2">
    <location>
        <begin position="127"/>
        <end position="188"/>
    </location>
</feature>
<dbReference type="Proteomes" id="UP000321155">
    <property type="component" value="Unassembled WGS sequence"/>
</dbReference>
<sequence length="228" mass="23995">MSVPGTSGAPGARLPVPPGAEGAALVHARLARLVPWARTVAPAWLDAAERARRDRLRRAADRDAFEARRCLLRAVLAARLGTDPAAVPIAPLPGPAGRHGKPGVPGVHFSLSSSGEHVLLATGPRELGADLETVPSLAAARQVAAVLHPEEQRALARVRRGRRARATTVVWVRKESLLKAMGTGLSRDPALDLVGAGPEPARPVPGWRTLDLEGLPRTVRAALTVRAD</sequence>
<organism evidence="3 4">
    <name type="scientific">Kocuria flava</name>
    <dbReference type="NCBI Taxonomy" id="446860"/>
    <lineage>
        <taxon>Bacteria</taxon>
        <taxon>Bacillati</taxon>
        <taxon>Actinomycetota</taxon>
        <taxon>Actinomycetes</taxon>
        <taxon>Micrococcales</taxon>
        <taxon>Micrococcaceae</taxon>
        <taxon>Kocuria</taxon>
    </lineage>
</organism>